<evidence type="ECO:0000256" key="5">
    <source>
        <dbReference type="ARBA" id="ARBA00023136"/>
    </source>
</evidence>
<feature type="domain" description="Glycosyltransferase 2-like" evidence="7">
    <location>
        <begin position="31"/>
        <end position="142"/>
    </location>
</feature>
<accession>M0ARI4</accession>
<keyword evidence="4 8" id="KW-0808">Transferase</keyword>
<protein>
    <submittedName>
        <fullName evidence="8">Family 2 glycosyl transferase</fullName>
    </submittedName>
</protein>
<evidence type="ECO:0000256" key="3">
    <source>
        <dbReference type="ARBA" id="ARBA00022676"/>
    </source>
</evidence>
<dbReference type="PANTHER" id="PTHR43646">
    <property type="entry name" value="GLYCOSYLTRANSFERASE"/>
    <property type="match status" value="1"/>
</dbReference>
<dbReference type="SUPFAM" id="SSF53448">
    <property type="entry name" value="Nucleotide-diphospho-sugar transferases"/>
    <property type="match status" value="1"/>
</dbReference>
<dbReference type="AlphaFoldDB" id="M0ARI4"/>
<evidence type="ECO:0000256" key="4">
    <source>
        <dbReference type="ARBA" id="ARBA00022679"/>
    </source>
</evidence>
<reference evidence="8 9" key="1">
    <citation type="journal article" date="2014" name="PLoS Genet.">
        <title>Phylogenetically driven sequencing of extremely halophilic archaea reveals strategies for static and dynamic osmo-response.</title>
        <authorList>
            <person name="Becker E.A."/>
            <person name="Seitzer P.M."/>
            <person name="Tritt A."/>
            <person name="Larsen D."/>
            <person name="Krusor M."/>
            <person name="Yao A.I."/>
            <person name="Wu D."/>
            <person name="Madern D."/>
            <person name="Eisen J.A."/>
            <person name="Darling A.E."/>
            <person name="Facciotti M.T."/>
        </authorList>
    </citation>
    <scope>NUCLEOTIDE SEQUENCE [LARGE SCALE GENOMIC DNA]</scope>
    <source>
        <strain evidence="8 9">JCM 10990</strain>
    </source>
</reference>
<evidence type="ECO:0000313" key="9">
    <source>
        <dbReference type="Proteomes" id="UP000011693"/>
    </source>
</evidence>
<dbReference type="Gene3D" id="3.90.550.10">
    <property type="entry name" value="Spore Coat Polysaccharide Biosynthesis Protein SpsA, Chain A"/>
    <property type="match status" value="1"/>
</dbReference>
<dbReference type="Proteomes" id="UP000011693">
    <property type="component" value="Unassembled WGS sequence"/>
</dbReference>
<proteinExistence type="predicted"/>
<keyword evidence="5" id="KW-0472">Membrane</keyword>
<gene>
    <name evidence="8" type="ORF">C482_07576</name>
</gene>
<comment type="subcellular location">
    <subcellularLocation>
        <location evidence="1">Cell membrane</location>
    </subcellularLocation>
</comment>
<dbReference type="InterPro" id="IPR029044">
    <property type="entry name" value="Nucleotide-diphossugar_trans"/>
</dbReference>
<feature type="region of interest" description="Disordered" evidence="6">
    <location>
        <begin position="1"/>
        <end position="28"/>
    </location>
</feature>
<evidence type="ECO:0000259" key="7">
    <source>
        <dbReference type="Pfam" id="PF00535"/>
    </source>
</evidence>
<comment type="caution">
    <text evidence="8">The sequence shown here is derived from an EMBL/GenBank/DDBJ whole genome shotgun (WGS) entry which is preliminary data.</text>
</comment>
<evidence type="ECO:0000256" key="1">
    <source>
        <dbReference type="ARBA" id="ARBA00004236"/>
    </source>
</evidence>
<evidence type="ECO:0000256" key="2">
    <source>
        <dbReference type="ARBA" id="ARBA00022475"/>
    </source>
</evidence>
<dbReference type="GO" id="GO:0005886">
    <property type="term" value="C:plasma membrane"/>
    <property type="evidence" value="ECO:0007669"/>
    <property type="project" value="UniProtKB-SubCell"/>
</dbReference>
<dbReference type="EMBL" id="AOIN01000045">
    <property type="protein sequence ID" value="ELZ01336.1"/>
    <property type="molecule type" value="Genomic_DNA"/>
</dbReference>
<name>M0ARI4_9EURY</name>
<dbReference type="PATRIC" id="fig|1227492.4.peg.1478"/>
<keyword evidence="2" id="KW-1003">Cell membrane</keyword>
<dbReference type="STRING" id="1227492.C482_07576"/>
<keyword evidence="3" id="KW-0328">Glycosyltransferase</keyword>
<keyword evidence="9" id="KW-1185">Reference proteome</keyword>
<evidence type="ECO:0000256" key="6">
    <source>
        <dbReference type="SAM" id="MobiDB-lite"/>
    </source>
</evidence>
<evidence type="ECO:0000313" key="8">
    <source>
        <dbReference type="EMBL" id="ELZ01336.1"/>
    </source>
</evidence>
<dbReference type="Pfam" id="PF00535">
    <property type="entry name" value="Glycos_transf_2"/>
    <property type="match status" value="1"/>
</dbReference>
<dbReference type="PANTHER" id="PTHR43646:SF2">
    <property type="entry name" value="GLYCOSYLTRANSFERASE 2-LIKE DOMAIN-CONTAINING PROTEIN"/>
    <property type="match status" value="1"/>
</dbReference>
<dbReference type="GO" id="GO:0016757">
    <property type="term" value="F:glycosyltransferase activity"/>
    <property type="evidence" value="ECO:0007669"/>
    <property type="project" value="UniProtKB-KW"/>
</dbReference>
<organism evidence="8 9">
    <name type="scientific">Natrialba chahannaoensis JCM 10990</name>
    <dbReference type="NCBI Taxonomy" id="1227492"/>
    <lineage>
        <taxon>Archaea</taxon>
        <taxon>Methanobacteriati</taxon>
        <taxon>Methanobacteriota</taxon>
        <taxon>Stenosarchaea group</taxon>
        <taxon>Halobacteria</taxon>
        <taxon>Halobacteriales</taxon>
        <taxon>Natrialbaceae</taxon>
        <taxon>Natrialba</taxon>
    </lineage>
</organism>
<sequence length="245" mass="26673">MSEYDERMSASTTRSAVEEAPSTANPPIDVSIVIPARNEAAYLRGGLSSITALDTDYEYEVIVVDGASTDDTRAIAREYNATVVEEDGSSIAVARNLGASHADGEWLVFIDADTRVQADYLTEMLGFVEREGLAAASSRCRMTGPLRAKLMEGTINQLFPRLASPVLPGFNCVVHHRAFDEVGGFPDVPNEDTAFSRRLGRQYPTAYHPDILVTSSGRRIAADGLTGTLWHYLRLDAGRLQSSRS</sequence>
<dbReference type="InterPro" id="IPR001173">
    <property type="entry name" value="Glyco_trans_2-like"/>
</dbReference>